<organism evidence="3 4">
    <name type="scientific">Desulfoscipio gibsoniae DSM 7213</name>
    <dbReference type="NCBI Taxonomy" id="767817"/>
    <lineage>
        <taxon>Bacteria</taxon>
        <taxon>Bacillati</taxon>
        <taxon>Bacillota</taxon>
        <taxon>Clostridia</taxon>
        <taxon>Eubacteriales</taxon>
        <taxon>Desulfallaceae</taxon>
        <taxon>Desulfoscipio</taxon>
    </lineage>
</organism>
<dbReference type="EMBL" id="CP003273">
    <property type="protein sequence ID" value="AGL02518.1"/>
    <property type="molecule type" value="Genomic_DNA"/>
</dbReference>
<dbReference type="STRING" id="767817.Desgi_3163"/>
<dbReference type="HOGENOM" id="CLU_703439_0_0_9"/>
<evidence type="ECO:0000313" key="4">
    <source>
        <dbReference type="Proteomes" id="UP000013520"/>
    </source>
</evidence>
<dbReference type="Pfam" id="PF13786">
    <property type="entry name" value="DUF4179"/>
    <property type="match status" value="1"/>
</dbReference>
<keyword evidence="1" id="KW-0472">Membrane</keyword>
<dbReference type="Proteomes" id="UP000013520">
    <property type="component" value="Chromosome"/>
</dbReference>
<keyword evidence="1" id="KW-0812">Transmembrane</keyword>
<dbReference type="RefSeq" id="WP_006520606.1">
    <property type="nucleotide sequence ID" value="NC_021184.1"/>
</dbReference>
<sequence>MTGLENKIREVLHISFMHEEPSTRLKEKTITALNQICRPERSKNKKFTRWAVAFAIIFAFVFSVNLFPSFAETVGKIPLISNLVELIQFDKGMHAIRERDKGVEEAIRSGYGANINKTAISNGISFTIDNVIPDQKRMLISFSVELDEEKYKDVKSLWFNNMTLSDDQGQIIVRIKDGQMDLATIQENNWISKWIIGPGEGQEGSMDRSGTLAGWMEVVNQGQTGEFPSTITMDINGFRDATHSSGHESTKIIAGEWKVAFSVSSSLANAKPLIYEGKDFVIKKGGYDLVLKLDYVKVYPTVTSLKIDVVEKKSAPYPGFFYEMHLEDETGRIYKHMDDEILTDSGNVRSQFESAYFTKPKELYWVIESLSSHDPETQIEEVTPVNMRVKIY</sequence>
<feature type="domain" description="DUF4179" evidence="2">
    <location>
        <begin position="43"/>
        <end position="145"/>
    </location>
</feature>
<name>R4KH66_9FIRM</name>
<gene>
    <name evidence="3" type="ORF">Desgi_3163</name>
</gene>
<dbReference type="Gene3D" id="2.60.40.1630">
    <property type="entry name" value="bacillus anthracis domain"/>
    <property type="match status" value="1"/>
</dbReference>
<keyword evidence="1" id="KW-1133">Transmembrane helix</keyword>
<feature type="transmembrane region" description="Helical" evidence="1">
    <location>
        <begin position="50"/>
        <end position="71"/>
    </location>
</feature>
<evidence type="ECO:0000259" key="2">
    <source>
        <dbReference type="Pfam" id="PF13786"/>
    </source>
</evidence>
<dbReference type="InterPro" id="IPR025436">
    <property type="entry name" value="DUF4179"/>
</dbReference>
<dbReference type="eggNOG" id="ENOG5030G68">
    <property type="taxonomic scope" value="Bacteria"/>
</dbReference>
<dbReference type="OrthoDB" id="2725974at2"/>
<dbReference type="KEGG" id="dgi:Desgi_3163"/>
<protein>
    <recommendedName>
        <fullName evidence="2">DUF4179 domain-containing protein</fullName>
    </recommendedName>
</protein>
<evidence type="ECO:0000256" key="1">
    <source>
        <dbReference type="SAM" id="Phobius"/>
    </source>
</evidence>
<proteinExistence type="predicted"/>
<keyword evidence="4" id="KW-1185">Reference proteome</keyword>
<dbReference type="AlphaFoldDB" id="R4KH66"/>
<accession>R4KH66</accession>
<evidence type="ECO:0000313" key="3">
    <source>
        <dbReference type="EMBL" id="AGL02518.1"/>
    </source>
</evidence>
<reference evidence="3 4" key="1">
    <citation type="submission" date="2012-01" db="EMBL/GenBank/DDBJ databases">
        <title>Complete sequence of Desulfotomaculum gibsoniae DSM 7213.</title>
        <authorList>
            <consortium name="US DOE Joint Genome Institute"/>
            <person name="Lucas S."/>
            <person name="Han J."/>
            <person name="Lapidus A."/>
            <person name="Cheng J.-F."/>
            <person name="Goodwin L."/>
            <person name="Pitluck S."/>
            <person name="Peters L."/>
            <person name="Ovchinnikova G."/>
            <person name="Teshima H."/>
            <person name="Detter J.C."/>
            <person name="Han C."/>
            <person name="Tapia R."/>
            <person name="Land M."/>
            <person name="Hauser L."/>
            <person name="Kyrpides N."/>
            <person name="Ivanova N."/>
            <person name="Pagani I."/>
            <person name="Parshina S."/>
            <person name="Plugge C."/>
            <person name="Muyzer G."/>
            <person name="Kuever J."/>
            <person name="Ivanova A."/>
            <person name="Nazina T."/>
            <person name="Klenk H.-P."/>
            <person name="Brambilla E."/>
            <person name="Spring S."/>
            <person name="Stams A.F."/>
            <person name="Woyke T."/>
        </authorList>
    </citation>
    <scope>NUCLEOTIDE SEQUENCE [LARGE SCALE GENOMIC DNA]</scope>
    <source>
        <strain evidence="3 4">DSM 7213</strain>
    </source>
</reference>